<keyword evidence="2" id="KW-1185">Reference proteome</keyword>
<dbReference type="Proteomes" id="UP000239203">
    <property type="component" value="Unassembled WGS sequence"/>
</dbReference>
<organism evidence="1 2">
    <name type="scientific">Actinokineospora auranticolor</name>
    <dbReference type="NCBI Taxonomy" id="155976"/>
    <lineage>
        <taxon>Bacteria</taxon>
        <taxon>Bacillati</taxon>
        <taxon>Actinomycetota</taxon>
        <taxon>Actinomycetes</taxon>
        <taxon>Pseudonocardiales</taxon>
        <taxon>Pseudonocardiaceae</taxon>
        <taxon>Actinokineospora</taxon>
    </lineage>
</organism>
<dbReference type="RefSeq" id="WP_104476250.1">
    <property type="nucleotide sequence ID" value="NZ_CP154825.1"/>
</dbReference>
<dbReference type="Gene3D" id="2.30.110.10">
    <property type="entry name" value="Electron Transport, Fmn-binding Protein, Chain A"/>
    <property type="match status" value="1"/>
</dbReference>
<reference evidence="1 2" key="1">
    <citation type="submission" date="2018-02" db="EMBL/GenBank/DDBJ databases">
        <title>Genomic Encyclopedia of Archaeal and Bacterial Type Strains, Phase II (KMG-II): from individual species to whole genera.</title>
        <authorList>
            <person name="Goeker M."/>
        </authorList>
    </citation>
    <scope>NUCLEOTIDE SEQUENCE [LARGE SCALE GENOMIC DNA]</scope>
    <source>
        <strain evidence="1 2">YU 961-1</strain>
    </source>
</reference>
<proteinExistence type="predicted"/>
<comment type="caution">
    <text evidence="1">The sequence shown here is derived from an EMBL/GenBank/DDBJ whole genome shotgun (WGS) entry which is preliminary data.</text>
</comment>
<evidence type="ECO:0000313" key="1">
    <source>
        <dbReference type="EMBL" id="PPK71218.1"/>
    </source>
</evidence>
<sequence length="155" mass="16945">MSESKHKPRSRSLTTAEREEFLAVPQVAVLAINAEPGRPPHAHPTWYSYTPGGHIGLVLRAGKRKSRLARAAGLVALVVQRAEVPYRYVSVEGTVVRQGPPTADDLAAVGRRYLPEEAIAGWVAGELAGDNPLGPPEYLEIRPDRWTTKDFSGDR</sequence>
<name>A0A2S6H161_9PSEU</name>
<dbReference type="EMBL" id="PTIX01000001">
    <property type="protein sequence ID" value="PPK71218.1"/>
    <property type="molecule type" value="Genomic_DNA"/>
</dbReference>
<protein>
    <submittedName>
        <fullName evidence="1">Nitroimidazol reductase NimA-like FMN-containing flavoprotein (Pyridoxamine 5'-phosphate oxidase superfamily)</fullName>
    </submittedName>
</protein>
<dbReference type="InterPro" id="IPR012349">
    <property type="entry name" value="Split_barrel_FMN-bd"/>
</dbReference>
<evidence type="ECO:0000313" key="2">
    <source>
        <dbReference type="Proteomes" id="UP000239203"/>
    </source>
</evidence>
<gene>
    <name evidence="1" type="ORF">CLV40_101407</name>
</gene>
<dbReference type="OrthoDB" id="5242787at2"/>
<dbReference type="SUPFAM" id="SSF50475">
    <property type="entry name" value="FMN-binding split barrel"/>
    <property type="match status" value="1"/>
</dbReference>
<accession>A0A2S6H161</accession>
<dbReference type="AlphaFoldDB" id="A0A2S6H161"/>